<evidence type="ECO:0000256" key="2">
    <source>
        <dbReference type="ARBA" id="ARBA00022741"/>
    </source>
</evidence>
<dbReference type="Gene3D" id="3.40.50.300">
    <property type="entry name" value="P-loop containing nucleotide triphosphate hydrolases"/>
    <property type="match status" value="1"/>
</dbReference>
<evidence type="ECO:0000256" key="3">
    <source>
        <dbReference type="ARBA" id="ARBA00022768"/>
    </source>
</evidence>
<dbReference type="InterPro" id="IPR000640">
    <property type="entry name" value="EFG_V-like"/>
</dbReference>
<evidence type="ECO:0000256" key="4">
    <source>
        <dbReference type="ARBA" id="ARBA00022917"/>
    </source>
</evidence>
<dbReference type="CDD" id="cd01434">
    <property type="entry name" value="EFG_mtEFG1_IV"/>
    <property type="match status" value="1"/>
</dbReference>
<dbReference type="Pfam" id="PF14492">
    <property type="entry name" value="EFG_III"/>
    <property type="match status" value="1"/>
</dbReference>
<dbReference type="RefSeq" id="WP_089272643.1">
    <property type="nucleotide sequence ID" value="NZ_FZOC01000002.1"/>
</dbReference>
<dbReference type="InterPro" id="IPR035649">
    <property type="entry name" value="EFG_V"/>
</dbReference>
<dbReference type="InterPro" id="IPR000795">
    <property type="entry name" value="T_Tr_GTP-bd_dom"/>
</dbReference>
<keyword evidence="2" id="KW-0547">Nucleotide-binding</keyword>
<dbReference type="PANTHER" id="PTHR43261:SF7">
    <property type="entry name" value="ELONGATION FACTOR G-LIKE PROTEIN"/>
    <property type="match status" value="1"/>
</dbReference>
<dbReference type="InterPro" id="IPR020568">
    <property type="entry name" value="Ribosomal_Su5_D2-typ_SF"/>
</dbReference>
<dbReference type="Pfam" id="PF00679">
    <property type="entry name" value="EFG_C"/>
    <property type="match status" value="1"/>
</dbReference>
<name>A0A238Z223_9BACT</name>
<evidence type="ECO:0000256" key="6">
    <source>
        <dbReference type="ARBA" id="ARBA00024731"/>
    </source>
</evidence>
<dbReference type="NCBIfam" id="NF009381">
    <property type="entry name" value="PRK12740.1-5"/>
    <property type="match status" value="1"/>
</dbReference>
<dbReference type="NCBIfam" id="TIGR00231">
    <property type="entry name" value="small_GTP"/>
    <property type="match status" value="1"/>
</dbReference>
<feature type="domain" description="Tr-type G" evidence="7">
    <location>
        <begin position="6"/>
        <end position="278"/>
    </location>
</feature>
<dbReference type="SMART" id="SM00889">
    <property type="entry name" value="EFG_IV"/>
    <property type="match status" value="1"/>
</dbReference>
<evidence type="ECO:0000313" key="8">
    <source>
        <dbReference type="EMBL" id="SNR76988.1"/>
    </source>
</evidence>
<comment type="function">
    <text evidence="6">Catalyzes the GTP-dependent ribosomal translocation step during translation elongation. During this step, the ribosome changes from the pre-translocational (PRE) to the post-translocational (POST) state as the newly formed A-site-bound peptidyl-tRNA and P-site-bound deacylated tRNA move to the P and E sites, respectively. Catalyzes the coordinated movement of the two tRNA molecules, the mRNA and conformational changes in the ribosome.</text>
</comment>
<dbReference type="Pfam" id="PF22042">
    <property type="entry name" value="EF-G_D2"/>
    <property type="match status" value="1"/>
</dbReference>
<dbReference type="AlphaFoldDB" id="A0A238Z223"/>
<dbReference type="InterPro" id="IPR005225">
    <property type="entry name" value="Small_GTP-bd"/>
</dbReference>
<dbReference type="Gene3D" id="3.30.70.240">
    <property type="match status" value="1"/>
</dbReference>
<evidence type="ECO:0000259" key="7">
    <source>
        <dbReference type="PROSITE" id="PS51722"/>
    </source>
</evidence>
<dbReference type="OrthoDB" id="9801472at2"/>
<dbReference type="PROSITE" id="PS51722">
    <property type="entry name" value="G_TR_2"/>
    <property type="match status" value="1"/>
</dbReference>
<dbReference type="EMBL" id="FZOC01000002">
    <property type="protein sequence ID" value="SNR76988.1"/>
    <property type="molecule type" value="Genomic_DNA"/>
</dbReference>
<dbReference type="GO" id="GO:0003924">
    <property type="term" value="F:GTPase activity"/>
    <property type="evidence" value="ECO:0007669"/>
    <property type="project" value="InterPro"/>
</dbReference>
<dbReference type="InterPro" id="IPR047872">
    <property type="entry name" value="EFG_IV"/>
</dbReference>
<reference evidence="8 9" key="1">
    <citation type="submission" date="2017-06" db="EMBL/GenBank/DDBJ databases">
        <authorList>
            <person name="Kim H.J."/>
            <person name="Triplett B.A."/>
        </authorList>
    </citation>
    <scope>NUCLEOTIDE SEQUENCE [LARGE SCALE GENOMIC DNA]</scope>
    <source>
        <strain evidence="8 9">DSM 13116</strain>
    </source>
</reference>
<dbReference type="PANTHER" id="PTHR43261">
    <property type="entry name" value="TRANSLATION ELONGATION FACTOR G-RELATED"/>
    <property type="match status" value="1"/>
</dbReference>
<dbReference type="CDD" id="cd16262">
    <property type="entry name" value="EFG_III"/>
    <property type="match status" value="1"/>
</dbReference>
<evidence type="ECO:0000256" key="1">
    <source>
        <dbReference type="ARBA" id="ARBA00017872"/>
    </source>
</evidence>
<dbReference type="FunFam" id="3.30.70.240:FF:000001">
    <property type="entry name" value="Elongation factor G"/>
    <property type="match status" value="1"/>
</dbReference>
<dbReference type="FunFam" id="3.30.230.10:FF:000003">
    <property type="entry name" value="Elongation factor G"/>
    <property type="match status" value="1"/>
</dbReference>
<dbReference type="InterPro" id="IPR027417">
    <property type="entry name" value="P-loop_NTPase"/>
</dbReference>
<dbReference type="Gene3D" id="2.40.30.10">
    <property type="entry name" value="Translation factors"/>
    <property type="match status" value="1"/>
</dbReference>
<dbReference type="InterPro" id="IPR005517">
    <property type="entry name" value="Transl_elong_EFG/EF2_IV"/>
</dbReference>
<dbReference type="SMART" id="SM00838">
    <property type="entry name" value="EFG_C"/>
    <property type="match status" value="1"/>
</dbReference>
<evidence type="ECO:0000313" key="9">
    <source>
        <dbReference type="Proteomes" id="UP000198324"/>
    </source>
</evidence>
<dbReference type="Gene3D" id="3.30.70.870">
    <property type="entry name" value="Elongation Factor G (Translational Gtpase), domain 3"/>
    <property type="match status" value="1"/>
</dbReference>
<dbReference type="GO" id="GO:0005525">
    <property type="term" value="F:GTP binding"/>
    <property type="evidence" value="ECO:0007669"/>
    <property type="project" value="UniProtKB-KW"/>
</dbReference>
<dbReference type="InterPro" id="IPR041095">
    <property type="entry name" value="EFG_II"/>
</dbReference>
<dbReference type="Pfam" id="PF03764">
    <property type="entry name" value="EFG_IV"/>
    <property type="match status" value="1"/>
</dbReference>
<sequence length="690" mass="74255">MSEALRSQRTYALVGHGGSGKTSVAEMLLFNAGAVNRLGKIEDGTTALDFEPEEIKRRGSIQPSFANFKWNKNQHFLIDTPGDNNFNGDLPYTLAAADAVIFVIDAVDGVKPLTRKAWSEVKKAGLPAIVFINKMDRDRADFQAAFTSLKDSLGIKPVLLHYPIGEREQFKGVVDLLEDTALVFDGKGGAKTEATPADVAGLSTPLRETMIENIAESDEALMEKYLDAGELSPDELKGALVAGVKTGELVPVVIGSALLNMGGPQLLDAIQALLPSPLDHAPFEGEDGSVRESIEAAPVAGFVFKTLADPFAGQLTVMRVFSGTLTGDLTLVNSRTGQQERMGQLLLTTGKENAPCKTPLGPGAIVTLAKLKDTKTGDSLSSDKAPFVLKKPGLAPTLITYALAPKEKGDEDKVYQAMAKLLDEDVTLKLGRDEETADTLLSGMGQNHIEISVEKAKRRYKVDIILKTPKVPYRETFKTAAKEIQGRHKKQTGGRGQFGDCWIHLEPQPKGAGYAFVDAIVGGSIPRQYIPAVDKGVQESAARGVLAGFPVIDFKVTLYDGSFHNVDSSEMAFKIAGSLAFKKACEKAKMILLEPIMTVTVAVPDAYMGDVIGDLSSRRGKVLGSESQAGVTEIKAHVPMSEVLKYAPDLRSMTAGQGTFTMEFSHYEECPPPIAAKVIEENKREAAEEE</sequence>
<dbReference type="Proteomes" id="UP000198324">
    <property type="component" value="Unassembled WGS sequence"/>
</dbReference>
<keyword evidence="5" id="KW-0342">GTP-binding</keyword>
<evidence type="ECO:0000256" key="5">
    <source>
        <dbReference type="ARBA" id="ARBA00023134"/>
    </source>
</evidence>
<dbReference type="InterPro" id="IPR009022">
    <property type="entry name" value="EFG_III"/>
</dbReference>
<dbReference type="NCBIfam" id="NF009379">
    <property type="entry name" value="PRK12740.1-3"/>
    <property type="match status" value="1"/>
</dbReference>
<dbReference type="SUPFAM" id="SSF54980">
    <property type="entry name" value="EF-G C-terminal domain-like"/>
    <property type="match status" value="2"/>
</dbReference>
<organism evidence="8 9">
    <name type="scientific">Humidesulfovibrio mexicanus</name>
    <dbReference type="NCBI Taxonomy" id="147047"/>
    <lineage>
        <taxon>Bacteria</taxon>
        <taxon>Pseudomonadati</taxon>
        <taxon>Thermodesulfobacteriota</taxon>
        <taxon>Desulfovibrionia</taxon>
        <taxon>Desulfovibrionales</taxon>
        <taxon>Desulfovibrionaceae</taxon>
        <taxon>Humidesulfovibrio</taxon>
    </lineage>
</organism>
<keyword evidence="3 8" id="KW-0251">Elongation factor</keyword>
<proteinExistence type="predicted"/>
<dbReference type="GO" id="GO:0003746">
    <property type="term" value="F:translation elongation factor activity"/>
    <property type="evidence" value="ECO:0007669"/>
    <property type="project" value="UniProtKB-KW"/>
</dbReference>
<dbReference type="SUPFAM" id="SSF50447">
    <property type="entry name" value="Translation proteins"/>
    <property type="match status" value="1"/>
</dbReference>
<dbReference type="GO" id="GO:0032790">
    <property type="term" value="P:ribosome disassembly"/>
    <property type="evidence" value="ECO:0007669"/>
    <property type="project" value="TreeGrafter"/>
</dbReference>
<dbReference type="SUPFAM" id="SSF54211">
    <property type="entry name" value="Ribosomal protein S5 domain 2-like"/>
    <property type="match status" value="1"/>
</dbReference>
<dbReference type="CDD" id="cd03713">
    <property type="entry name" value="EFG_mtEFG_C"/>
    <property type="match status" value="1"/>
</dbReference>
<dbReference type="InterPro" id="IPR014721">
    <property type="entry name" value="Ribsml_uS5_D2-typ_fold_subgr"/>
</dbReference>
<dbReference type="Pfam" id="PF00009">
    <property type="entry name" value="GTP_EFTU"/>
    <property type="match status" value="1"/>
</dbReference>
<gene>
    <name evidence="8" type="ORF">SAMN04488503_1153</name>
</gene>
<dbReference type="InterPro" id="IPR053905">
    <property type="entry name" value="EF-G-like_DII"/>
</dbReference>
<keyword evidence="9" id="KW-1185">Reference proteome</keyword>
<dbReference type="InterPro" id="IPR035647">
    <property type="entry name" value="EFG_III/V"/>
</dbReference>
<accession>A0A238Z223</accession>
<protein>
    <recommendedName>
        <fullName evidence="1">Elongation factor G</fullName>
    </recommendedName>
</protein>
<dbReference type="NCBIfam" id="NF009891">
    <property type="entry name" value="PRK13351.1-1"/>
    <property type="match status" value="1"/>
</dbReference>
<dbReference type="InterPro" id="IPR009000">
    <property type="entry name" value="Transl_B-barrel_sf"/>
</dbReference>
<dbReference type="SUPFAM" id="SSF52540">
    <property type="entry name" value="P-loop containing nucleoside triphosphate hydrolases"/>
    <property type="match status" value="1"/>
</dbReference>
<dbReference type="Gene3D" id="3.30.230.10">
    <property type="match status" value="1"/>
</dbReference>
<keyword evidence="4" id="KW-0648">Protein biosynthesis</keyword>
<dbReference type="CDD" id="cd04170">
    <property type="entry name" value="EF-G_bact"/>
    <property type="match status" value="1"/>
</dbReference>